<keyword evidence="9" id="KW-0902">Two-component regulatory system</keyword>
<dbReference type="Gene3D" id="1.10.287.130">
    <property type="match status" value="1"/>
</dbReference>
<evidence type="ECO:0000313" key="16">
    <source>
        <dbReference type="Proteomes" id="UP000623067"/>
    </source>
</evidence>
<evidence type="ECO:0000313" key="15">
    <source>
        <dbReference type="EMBL" id="GGB31479.1"/>
    </source>
</evidence>
<dbReference type="Gene3D" id="3.30.565.10">
    <property type="entry name" value="Histidine kinase-like ATPase, C-terminal domain"/>
    <property type="match status" value="1"/>
</dbReference>
<reference evidence="15" key="1">
    <citation type="journal article" date="2014" name="Int. J. Syst. Evol. Microbiol.">
        <title>Complete genome sequence of Corynebacterium casei LMG S-19264T (=DSM 44701T), isolated from a smear-ripened cheese.</title>
        <authorList>
            <consortium name="US DOE Joint Genome Institute (JGI-PGF)"/>
            <person name="Walter F."/>
            <person name="Albersmeier A."/>
            <person name="Kalinowski J."/>
            <person name="Ruckert C."/>
        </authorList>
    </citation>
    <scope>NUCLEOTIDE SEQUENCE</scope>
    <source>
        <strain evidence="15">CGMCC 1.15330</strain>
    </source>
</reference>
<evidence type="ECO:0000256" key="9">
    <source>
        <dbReference type="ARBA" id="ARBA00023012"/>
    </source>
</evidence>
<dbReference type="GO" id="GO:0005886">
    <property type="term" value="C:plasma membrane"/>
    <property type="evidence" value="ECO:0007669"/>
    <property type="project" value="TreeGrafter"/>
</dbReference>
<keyword evidence="5" id="KW-0808">Transferase</keyword>
<dbReference type="EMBL" id="BMIH01000003">
    <property type="protein sequence ID" value="GGB31479.1"/>
    <property type="molecule type" value="Genomic_DNA"/>
</dbReference>
<keyword evidence="16" id="KW-1185">Reference proteome</keyword>
<protein>
    <recommendedName>
        <fullName evidence="3">histidine kinase</fullName>
        <ecNumber evidence="3">2.7.13.3</ecNumber>
    </recommendedName>
</protein>
<dbReference type="InterPro" id="IPR005467">
    <property type="entry name" value="His_kinase_dom"/>
</dbReference>
<keyword evidence="8 12" id="KW-1133">Transmembrane helix</keyword>
<comment type="subcellular location">
    <subcellularLocation>
        <location evidence="2">Membrane</location>
    </subcellularLocation>
</comment>
<evidence type="ECO:0000256" key="6">
    <source>
        <dbReference type="ARBA" id="ARBA00022692"/>
    </source>
</evidence>
<dbReference type="GO" id="GO:0000160">
    <property type="term" value="P:phosphorelay signal transduction system"/>
    <property type="evidence" value="ECO:0007669"/>
    <property type="project" value="UniProtKB-KW"/>
</dbReference>
<keyword evidence="7 15" id="KW-0418">Kinase</keyword>
<dbReference type="PROSITE" id="PS50885">
    <property type="entry name" value="HAMP"/>
    <property type="match status" value="1"/>
</dbReference>
<dbReference type="PANTHER" id="PTHR45436:SF5">
    <property type="entry name" value="SENSOR HISTIDINE KINASE TRCS"/>
    <property type="match status" value="1"/>
</dbReference>
<sequence length="442" mass="46243">MIRRWFASLYGRMLALSAAATLIALGLAGWTMSGVLERFVIEGLDRRLDSQIAILSGSVDAAGHVDRRWLAERQGALAEGPGWRWRIAGPDGTIGSADFPVLADGPPGPPGPDQGRPRPRDGAAENGVAVHARELVLQTGGGTVRLTAAAPRDVIARPIRGAVAPLLAALAALALVLVTASWAQLRLGLAPLRRLRDEVAAIRAGQRSRVDEDVPSELRGLAEELNALTEANAAALAGARQSAANLAHALKTPVAALAIALRRDPDLAAQVARIDATIRHHLARARVQAADQRASTALAPAVDDLVATVARLHGGRGIAIATRIEPGIAVAVDAHDLDEMIGNLLDNAAKFARQRVAVTAERDAGDARTVRIVVCDDGPGIPAERRTVALEPGQRLDERVEGHGFGLSIVRELAELYGGTLSLGTGDMGGLLAELQLPARPA</sequence>
<dbReference type="GO" id="GO:0004673">
    <property type="term" value="F:protein histidine kinase activity"/>
    <property type="evidence" value="ECO:0007669"/>
    <property type="project" value="UniProtKB-EC"/>
</dbReference>
<dbReference type="SUPFAM" id="SSF55874">
    <property type="entry name" value="ATPase domain of HSP90 chaperone/DNA topoisomerase II/histidine kinase"/>
    <property type="match status" value="1"/>
</dbReference>
<dbReference type="InterPro" id="IPR050428">
    <property type="entry name" value="TCS_sensor_his_kinase"/>
</dbReference>
<dbReference type="RefSeq" id="WP_308419340.1">
    <property type="nucleotide sequence ID" value="NZ_BMIH01000003.1"/>
</dbReference>
<proteinExistence type="predicted"/>
<evidence type="ECO:0000256" key="3">
    <source>
        <dbReference type="ARBA" id="ARBA00012438"/>
    </source>
</evidence>
<accession>A0A916T4R2</accession>
<reference evidence="15" key="2">
    <citation type="submission" date="2020-09" db="EMBL/GenBank/DDBJ databases">
        <authorList>
            <person name="Sun Q."/>
            <person name="Zhou Y."/>
        </authorList>
    </citation>
    <scope>NUCLEOTIDE SEQUENCE</scope>
    <source>
        <strain evidence="15">CGMCC 1.15330</strain>
    </source>
</reference>
<dbReference type="PANTHER" id="PTHR45436">
    <property type="entry name" value="SENSOR HISTIDINE KINASE YKOH"/>
    <property type="match status" value="1"/>
</dbReference>
<keyword evidence="6 12" id="KW-0812">Transmembrane</keyword>
<dbReference type="PROSITE" id="PS50109">
    <property type="entry name" value="HIS_KIN"/>
    <property type="match status" value="1"/>
</dbReference>
<comment type="catalytic activity">
    <reaction evidence="1">
        <text>ATP + protein L-histidine = ADP + protein N-phospho-L-histidine.</text>
        <dbReference type="EC" id="2.7.13.3"/>
    </reaction>
</comment>
<evidence type="ECO:0000256" key="12">
    <source>
        <dbReference type="SAM" id="Phobius"/>
    </source>
</evidence>
<dbReference type="EC" id="2.7.13.3" evidence="3"/>
<comment type="caution">
    <text evidence="15">The sequence shown here is derived from an EMBL/GenBank/DDBJ whole genome shotgun (WGS) entry which is preliminary data.</text>
</comment>
<dbReference type="InterPro" id="IPR036890">
    <property type="entry name" value="HATPase_C_sf"/>
</dbReference>
<feature type="domain" description="Histidine kinase" evidence="13">
    <location>
        <begin position="245"/>
        <end position="441"/>
    </location>
</feature>
<evidence type="ECO:0000256" key="4">
    <source>
        <dbReference type="ARBA" id="ARBA00022553"/>
    </source>
</evidence>
<evidence type="ECO:0000256" key="1">
    <source>
        <dbReference type="ARBA" id="ARBA00000085"/>
    </source>
</evidence>
<evidence type="ECO:0000256" key="8">
    <source>
        <dbReference type="ARBA" id="ARBA00022989"/>
    </source>
</evidence>
<feature type="transmembrane region" description="Helical" evidence="12">
    <location>
        <begin position="162"/>
        <end position="185"/>
    </location>
</feature>
<name>A0A916T4R2_9SPHN</name>
<evidence type="ECO:0000256" key="7">
    <source>
        <dbReference type="ARBA" id="ARBA00022777"/>
    </source>
</evidence>
<dbReference type="InterPro" id="IPR004358">
    <property type="entry name" value="Sig_transdc_His_kin-like_C"/>
</dbReference>
<dbReference type="SMART" id="SM00387">
    <property type="entry name" value="HATPase_c"/>
    <property type="match status" value="1"/>
</dbReference>
<keyword evidence="4" id="KW-0597">Phosphoprotein</keyword>
<feature type="domain" description="HAMP" evidence="14">
    <location>
        <begin position="186"/>
        <end position="237"/>
    </location>
</feature>
<gene>
    <name evidence="15" type="ORF">GCM10011380_21050</name>
</gene>
<dbReference type="InterPro" id="IPR003660">
    <property type="entry name" value="HAMP_dom"/>
</dbReference>
<evidence type="ECO:0000259" key="13">
    <source>
        <dbReference type="PROSITE" id="PS50109"/>
    </source>
</evidence>
<evidence type="ECO:0000256" key="10">
    <source>
        <dbReference type="ARBA" id="ARBA00023136"/>
    </source>
</evidence>
<dbReference type="PRINTS" id="PR00344">
    <property type="entry name" value="BCTRLSENSOR"/>
</dbReference>
<keyword evidence="10 12" id="KW-0472">Membrane</keyword>
<evidence type="ECO:0000259" key="14">
    <source>
        <dbReference type="PROSITE" id="PS50885"/>
    </source>
</evidence>
<organism evidence="15 16">
    <name type="scientific">Sphingomonas metalli</name>
    <dbReference type="NCBI Taxonomy" id="1779358"/>
    <lineage>
        <taxon>Bacteria</taxon>
        <taxon>Pseudomonadati</taxon>
        <taxon>Pseudomonadota</taxon>
        <taxon>Alphaproteobacteria</taxon>
        <taxon>Sphingomonadales</taxon>
        <taxon>Sphingomonadaceae</taxon>
        <taxon>Sphingomonas</taxon>
    </lineage>
</organism>
<feature type="region of interest" description="Disordered" evidence="11">
    <location>
        <begin position="98"/>
        <end position="124"/>
    </location>
</feature>
<evidence type="ECO:0000256" key="5">
    <source>
        <dbReference type="ARBA" id="ARBA00022679"/>
    </source>
</evidence>
<evidence type="ECO:0000256" key="2">
    <source>
        <dbReference type="ARBA" id="ARBA00004370"/>
    </source>
</evidence>
<dbReference type="AlphaFoldDB" id="A0A916T4R2"/>
<dbReference type="Pfam" id="PF02518">
    <property type="entry name" value="HATPase_c"/>
    <property type="match status" value="1"/>
</dbReference>
<dbReference type="InterPro" id="IPR003594">
    <property type="entry name" value="HATPase_dom"/>
</dbReference>
<evidence type="ECO:0000256" key="11">
    <source>
        <dbReference type="SAM" id="MobiDB-lite"/>
    </source>
</evidence>
<dbReference type="Proteomes" id="UP000623067">
    <property type="component" value="Unassembled WGS sequence"/>
</dbReference>